<evidence type="ECO:0000256" key="4">
    <source>
        <dbReference type="ARBA" id="ARBA00023136"/>
    </source>
</evidence>
<keyword evidence="2 5" id="KW-0812">Transmembrane</keyword>
<name>A0A927ILN6_9BURK</name>
<feature type="transmembrane region" description="Helical" evidence="5">
    <location>
        <begin position="142"/>
        <end position="161"/>
    </location>
</feature>
<feature type="transmembrane region" description="Helical" evidence="5">
    <location>
        <begin position="68"/>
        <end position="100"/>
    </location>
</feature>
<evidence type="ECO:0000256" key="5">
    <source>
        <dbReference type="SAM" id="Phobius"/>
    </source>
</evidence>
<feature type="transmembrane region" description="Helical" evidence="5">
    <location>
        <begin position="112"/>
        <end position="130"/>
    </location>
</feature>
<evidence type="ECO:0000313" key="7">
    <source>
        <dbReference type="EMBL" id="MBD8050345.1"/>
    </source>
</evidence>
<dbReference type="RefSeq" id="WP_191818740.1">
    <property type="nucleotide sequence ID" value="NZ_JACYFT010000001.1"/>
</dbReference>
<keyword evidence="8" id="KW-1185">Reference proteome</keyword>
<feature type="domain" description="HTTM-like" evidence="6">
    <location>
        <begin position="15"/>
        <end position="258"/>
    </location>
</feature>
<comment type="caution">
    <text evidence="7">The sequence shown here is derived from an EMBL/GenBank/DDBJ whole genome shotgun (WGS) entry which is preliminary data.</text>
</comment>
<evidence type="ECO:0000313" key="8">
    <source>
        <dbReference type="Proteomes" id="UP000647424"/>
    </source>
</evidence>
<dbReference type="AlphaFoldDB" id="A0A927ILN6"/>
<dbReference type="SMART" id="SM00752">
    <property type="entry name" value="HTTM"/>
    <property type="match status" value="1"/>
</dbReference>
<reference evidence="7" key="1">
    <citation type="submission" date="2020-09" db="EMBL/GenBank/DDBJ databases">
        <title>Genome seq and assembly of Limnohabitants sp.</title>
        <authorList>
            <person name="Chhetri G."/>
        </authorList>
    </citation>
    <scope>NUCLEOTIDE SEQUENCE</scope>
    <source>
        <strain evidence="7">JUR4</strain>
    </source>
</reference>
<feature type="transmembrane region" description="Helical" evidence="5">
    <location>
        <begin position="218"/>
        <end position="237"/>
    </location>
</feature>
<dbReference type="Proteomes" id="UP000647424">
    <property type="component" value="Unassembled WGS sequence"/>
</dbReference>
<keyword evidence="4 5" id="KW-0472">Membrane</keyword>
<evidence type="ECO:0000256" key="2">
    <source>
        <dbReference type="ARBA" id="ARBA00022692"/>
    </source>
</evidence>
<proteinExistence type="predicted"/>
<feature type="transmembrane region" description="Helical" evidence="5">
    <location>
        <begin position="243"/>
        <end position="261"/>
    </location>
</feature>
<sequence>MALSLAIRAFELLLGFSLALQSLEYLRIIRLDKVNDWAILRNEIPDRPRWVRPLLDRLLAPRAYRVLIALRLALALGLMSGGLGLSGALMLFGMALVLLLRWRGAFNGGSDFMTLVGLTGLLIAHTVGAFTTPELGWRAGLWYVTLQSITSYFVSGWVKLLHPSWRTGRALPQFLDTGIHGPLVTNSVFRRPGVARAVSWSFTVWEGLMPLALLDPRLAMVLCAVAGGFHFLVFRFFGLNRFFWAWMASFPAIVWCAGNRLW</sequence>
<keyword evidence="3 5" id="KW-1133">Transmembrane helix</keyword>
<evidence type="ECO:0000259" key="6">
    <source>
        <dbReference type="SMART" id="SM00752"/>
    </source>
</evidence>
<comment type="subcellular location">
    <subcellularLocation>
        <location evidence="1">Endomembrane system</location>
        <topology evidence="1">Multi-pass membrane protein</topology>
    </subcellularLocation>
</comment>
<dbReference type="GO" id="GO:0012505">
    <property type="term" value="C:endomembrane system"/>
    <property type="evidence" value="ECO:0007669"/>
    <property type="project" value="UniProtKB-SubCell"/>
</dbReference>
<evidence type="ECO:0000256" key="3">
    <source>
        <dbReference type="ARBA" id="ARBA00022989"/>
    </source>
</evidence>
<protein>
    <recommendedName>
        <fullName evidence="6">HTTM-like domain-containing protein</fullName>
    </recommendedName>
</protein>
<dbReference type="InterPro" id="IPR011020">
    <property type="entry name" value="HTTM-like"/>
</dbReference>
<organism evidence="7 8">
    <name type="scientific">Limnohabitans radicicola</name>
    <dbReference type="NCBI Taxonomy" id="2771427"/>
    <lineage>
        <taxon>Bacteria</taxon>
        <taxon>Pseudomonadati</taxon>
        <taxon>Pseudomonadota</taxon>
        <taxon>Betaproteobacteria</taxon>
        <taxon>Burkholderiales</taxon>
        <taxon>Comamonadaceae</taxon>
        <taxon>Limnohabitans</taxon>
    </lineage>
</organism>
<evidence type="ECO:0000256" key="1">
    <source>
        <dbReference type="ARBA" id="ARBA00004127"/>
    </source>
</evidence>
<gene>
    <name evidence="7" type="ORF">IC609_07295</name>
</gene>
<dbReference type="EMBL" id="JACYFT010000001">
    <property type="protein sequence ID" value="MBD8050345.1"/>
    <property type="molecule type" value="Genomic_DNA"/>
</dbReference>
<accession>A0A927ILN6</accession>